<protein>
    <submittedName>
        <fullName evidence="1">Uncharacterized protein</fullName>
    </submittedName>
</protein>
<gene>
    <name evidence="1" type="ORF">KPNJ2_01126</name>
</gene>
<evidence type="ECO:0000313" key="2">
    <source>
        <dbReference type="Proteomes" id="UP000019586"/>
    </source>
</evidence>
<name>W8VEK2_KLEPN</name>
<sequence length="33" mass="3680">MLPAINLLARHASACRAIVLHNSFCYINKILVI</sequence>
<reference evidence="1 2" key="1">
    <citation type="journal article" date="2014" name="Proc. Natl. Acad. Sci. U.S.A.">
        <title>Molecular dissection of the evolution of carbapenem-resistant multilocus sequence type 258 Klebsiella pneumoniae.</title>
        <authorList>
            <person name="Deleo F.R."/>
            <person name="Chen L."/>
            <person name="Porcella S.F."/>
            <person name="Martens C.A."/>
            <person name="Kobayashi S.D."/>
            <person name="Porter A.R."/>
            <person name="Chavda K.D."/>
            <person name="Jacobs M.R."/>
            <person name="Mathema B."/>
            <person name="Olsen R.J."/>
            <person name="Bonomo R.A."/>
            <person name="Musser J.M."/>
            <person name="Kreiswirth B.N."/>
        </authorList>
    </citation>
    <scope>NUCLEOTIDE SEQUENCE [LARGE SCALE GENOMIC DNA]</scope>
    <source>
        <strain evidence="1">30684/NJST258_2</strain>
    </source>
</reference>
<accession>W8VEK2</accession>
<dbReference type="HOGENOM" id="CLU_3382330_0_0_6"/>
<dbReference type="KEGG" id="kps:KPNJ2_01126"/>
<dbReference type="AlphaFoldDB" id="W8VEK2"/>
<dbReference type="Proteomes" id="UP000019586">
    <property type="component" value="Chromosome"/>
</dbReference>
<evidence type="ECO:0000313" key="1">
    <source>
        <dbReference type="EMBL" id="AHM77906.1"/>
    </source>
</evidence>
<proteinExistence type="predicted"/>
<dbReference type="EMBL" id="CP006918">
    <property type="protein sequence ID" value="AHM77906.1"/>
    <property type="molecule type" value="Genomic_DNA"/>
</dbReference>
<organism evidence="1 2">
    <name type="scientific">Klebsiella pneumoniae 30684/NJST258_2</name>
    <dbReference type="NCBI Taxonomy" id="1420013"/>
    <lineage>
        <taxon>Bacteria</taxon>
        <taxon>Pseudomonadati</taxon>
        <taxon>Pseudomonadota</taxon>
        <taxon>Gammaproteobacteria</taxon>
        <taxon>Enterobacterales</taxon>
        <taxon>Enterobacteriaceae</taxon>
        <taxon>Klebsiella/Raoultella group</taxon>
        <taxon>Klebsiella</taxon>
        <taxon>Klebsiella pneumoniae complex</taxon>
    </lineage>
</organism>